<accession>A0AAV7ZNG4</accession>
<name>A0AAV7ZNG4_9EUKA</name>
<gene>
    <name evidence="1" type="ORF">M0812_14044</name>
</gene>
<evidence type="ECO:0000313" key="2">
    <source>
        <dbReference type="Proteomes" id="UP001146793"/>
    </source>
</evidence>
<evidence type="ECO:0000313" key="1">
    <source>
        <dbReference type="EMBL" id="KAJ3442022.1"/>
    </source>
</evidence>
<dbReference type="Proteomes" id="UP001146793">
    <property type="component" value="Unassembled WGS sequence"/>
</dbReference>
<dbReference type="AlphaFoldDB" id="A0AAV7ZNG4"/>
<proteinExistence type="predicted"/>
<dbReference type="EMBL" id="JANTQA010000029">
    <property type="protein sequence ID" value="KAJ3442022.1"/>
    <property type="molecule type" value="Genomic_DNA"/>
</dbReference>
<sequence length="341" mass="40595">MIYQVIVQFGLKPNKSKTIETKDPKKIIYLGIWLNPLKHLNSNKEKAQKTYQKYKYILLHKGFSRGPMIQLFKSFVLSQIDYGLEIFEYSKSQMTTLNTWINKKIKKIKKILDVPIATPTEILQIECNIKDMSVKFYKRKVKLMEKLTTLNLDELKTEIQFQKYEFNTIDWANISSNHTNYFIIQEIKNKIEKTNKKIVKIYKNIINKQKINFKAQKYLNWYQSSTIFKFRSHMTCLNRDRYVYDQATNKEYSKACPCCNFPCDDSSHFLWNCPIYKEVRDSWIESAKEIKSHQLNVIIKNKDTCGLLAKVYNKAIYDSIIQYINKLYAIRTNWTSSPLKH</sequence>
<protein>
    <recommendedName>
        <fullName evidence="3">Reverse transcriptase zinc-binding domain-containing protein</fullName>
    </recommendedName>
</protein>
<reference evidence="1" key="1">
    <citation type="submission" date="2022-08" db="EMBL/GenBank/DDBJ databases">
        <title>Novel sulphate-reducing endosymbionts in the free-living metamonad Anaeramoeba.</title>
        <authorList>
            <person name="Jerlstrom-Hultqvist J."/>
            <person name="Cepicka I."/>
            <person name="Gallot-Lavallee L."/>
            <person name="Salas-Leiva D."/>
            <person name="Curtis B.A."/>
            <person name="Zahonova K."/>
            <person name="Pipaliya S."/>
            <person name="Dacks J."/>
            <person name="Roger A.J."/>
        </authorList>
    </citation>
    <scope>NUCLEOTIDE SEQUENCE</scope>
    <source>
        <strain evidence="1">Busselton2</strain>
    </source>
</reference>
<evidence type="ECO:0008006" key="3">
    <source>
        <dbReference type="Google" id="ProtNLM"/>
    </source>
</evidence>
<organism evidence="1 2">
    <name type="scientific">Anaeramoeba flamelloides</name>
    <dbReference type="NCBI Taxonomy" id="1746091"/>
    <lineage>
        <taxon>Eukaryota</taxon>
        <taxon>Metamonada</taxon>
        <taxon>Anaeramoebidae</taxon>
        <taxon>Anaeramoeba</taxon>
    </lineage>
</organism>
<comment type="caution">
    <text evidence="1">The sequence shown here is derived from an EMBL/GenBank/DDBJ whole genome shotgun (WGS) entry which is preliminary data.</text>
</comment>